<dbReference type="PANTHER" id="PTHR44942">
    <property type="entry name" value="METHYLTRANSF_11 DOMAIN-CONTAINING PROTEIN"/>
    <property type="match status" value="1"/>
</dbReference>
<name>A0ABV7UPS2_9GAMM</name>
<dbReference type="InterPro" id="IPR029063">
    <property type="entry name" value="SAM-dependent_MTases_sf"/>
</dbReference>
<dbReference type="InterPro" id="IPR013216">
    <property type="entry name" value="Methyltransf_11"/>
</dbReference>
<evidence type="ECO:0000313" key="5">
    <source>
        <dbReference type="EMBL" id="MFC3658658.1"/>
    </source>
</evidence>
<dbReference type="PANTHER" id="PTHR44942:SF4">
    <property type="entry name" value="METHYLTRANSFERASE TYPE 11 DOMAIN-CONTAINING PROTEIN"/>
    <property type="match status" value="1"/>
</dbReference>
<sequence length="254" mass="27655">MSNATPALFKDHFSASAEAYALARPTYPQVLFDWIAAIAPARDLAWEAGCGSGQASRDLAVRFDRVHATDPSAAQVARAPAIANVHFAVEPGERCSLGSSSVDAVCVAQALHWFDRPAFFAECARVLRPGGVLVVWGYQDIEVPARIAAANAELQGRIWPYWPPERADIDAGYAGYAWPFEPVQGPGFDLVADWPVSRLLGYFASYSASRRYLEATGRDAVAACAADFIEAWGDPDTTQRVRWPLFVHARRKAG</sequence>
<reference evidence="6" key="1">
    <citation type="journal article" date="2019" name="Int. J. Syst. Evol. Microbiol.">
        <title>The Global Catalogue of Microorganisms (GCM) 10K type strain sequencing project: providing services to taxonomists for standard genome sequencing and annotation.</title>
        <authorList>
            <consortium name="The Broad Institute Genomics Platform"/>
            <consortium name="The Broad Institute Genome Sequencing Center for Infectious Disease"/>
            <person name="Wu L."/>
            <person name="Ma J."/>
        </authorList>
    </citation>
    <scope>NUCLEOTIDE SEQUENCE [LARGE SCALE GENOMIC DNA]</scope>
    <source>
        <strain evidence="6">KCTC 42211</strain>
    </source>
</reference>
<comment type="similarity">
    <text evidence="1">Belongs to the methyltransferase superfamily.</text>
</comment>
<evidence type="ECO:0000256" key="3">
    <source>
        <dbReference type="ARBA" id="ARBA00022679"/>
    </source>
</evidence>
<evidence type="ECO:0000313" key="6">
    <source>
        <dbReference type="Proteomes" id="UP001595724"/>
    </source>
</evidence>
<evidence type="ECO:0000256" key="2">
    <source>
        <dbReference type="ARBA" id="ARBA00022603"/>
    </source>
</evidence>
<dbReference type="RefSeq" id="WP_386705361.1">
    <property type="nucleotide sequence ID" value="NZ_JBHRYF010000001.1"/>
</dbReference>
<dbReference type="GO" id="GO:0008168">
    <property type="term" value="F:methyltransferase activity"/>
    <property type="evidence" value="ECO:0007669"/>
    <property type="project" value="UniProtKB-KW"/>
</dbReference>
<protein>
    <submittedName>
        <fullName evidence="5">Methyltransferase domain-containing protein</fullName>
    </submittedName>
</protein>
<evidence type="ECO:0000256" key="1">
    <source>
        <dbReference type="ARBA" id="ARBA00008361"/>
    </source>
</evidence>
<organism evidence="5 6">
    <name type="scientific">Luteimonas notoginsengisoli</name>
    <dbReference type="NCBI Taxonomy" id="1578200"/>
    <lineage>
        <taxon>Bacteria</taxon>
        <taxon>Pseudomonadati</taxon>
        <taxon>Pseudomonadota</taxon>
        <taxon>Gammaproteobacteria</taxon>
        <taxon>Lysobacterales</taxon>
        <taxon>Lysobacteraceae</taxon>
        <taxon>Luteimonas</taxon>
    </lineage>
</organism>
<dbReference type="Gene3D" id="3.40.50.150">
    <property type="entry name" value="Vaccinia Virus protein VP39"/>
    <property type="match status" value="1"/>
</dbReference>
<accession>A0ABV7UPS2</accession>
<keyword evidence="2 5" id="KW-0489">Methyltransferase</keyword>
<dbReference type="SUPFAM" id="SSF53335">
    <property type="entry name" value="S-adenosyl-L-methionine-dependent methyltransferases"/>
    <property type="match status" value="1"/>
</dbReference>
<proteinExistence type="inferred from homology"/>
<dbReference type="Proteomes" id="UP001595724">
    <property type="component" value="Unassembled WGS sequence"/>
</dbReference>
<dbReference type="CDD" id="cd02440">
    <property type="entry name" value="AdoMet_MTases"/>
    <property type="match status" value="1"/>
</dbReference>
<evidence type="ECO:0000259" key="4">
    <source>
        <dbReference type="Pfam" id="PF08241"/>
    </source>
</evidence>
<keyword evidence="6" id="KW-1185">Reference proteome</keyword>
<dbReference type="EMBL" id="JBHRYF010000001">
    <property type="protein sequence ID" value="MFC3658658.1"/>
    <property type="molecule type" value="Genomic_DNA"/>
</dbReference>
<keyword evidence="3" id="KW-0808">Transferase</keyword>
<dbReference type="GO" id="GO:0032259">
    <property type="term" value="P:methylation"/>
    <property type="evidence" value="ECO:0007669"/>
    <property type="project" value="UniProtKB-KW"/>
</dbReference>
<feature type="domain" description="Methyltransferase type 11" evidence="4">
    <location>
        <begin position="47"/>
        <end position="135"/>
    </location>
</feature>
<comment type="caution">
    <text evidence="5">The sequence shown here is derived from an EMBL/GenBank/DDBJ whole genome shotgun (WGS) entry which is preliminary data.</text>
</comment>
<dbReference type="Pfam" id="PF08241">
    <property type="entry name" value="Methyltransf_11"/>
    <property type="match status" value="1"/>
</dbReference>
<gene>
    <name evidence="5" type="ORF">ACFOM9_01025</name>
</gene>
<dbReference type="InterPro" id="IPR051052">
    <property type="entry name" value="Diverse_substrate_MTase"/>
</dbReference>